<dbReference type="InterPro" id="IPR050950">
    <property type="entry name" value="HTH-type_LysR_regulators"/>
</dbReference>
<dbReference type="GO" id="GO:0005829">
    <property type="term" value="C:cytosol"/>
    <property type="evidence" value="ECO:0007669"/>
    <property type="project" value="TreeGrafter"/>
</dbReference>
<evidence type="ECO:0000313" key="7">
    <source>
        <dbReference type="Proteomes" id="UP000628736"/>
    </source>
</evidence>
<sequence>MNVEYYRNFIAIIDEGSMSAAAQKLHIAQPALSNQLKVLEKEFNAVLMERNGRRLHPTEAGLILYDRAKSICDHEDNAQKQIQACTRGTQGILRLGLTHILPDPTLSLILGDFSRAYPGIRFELHEASTKVLIEMLDENRIDVGVLSSASLHTELNLKLSQTITARTMVAYPRDSDWLSGDIDVIPISLLQNVPIAYPRGIESRLLQACRKAGFCPNVFAVSSTRNGAMLWAQVGRAVSVFISTAAEHFESDSLCCRPVNGYDLKVQRVFACMNDRKISPTAETFLNFVSQRLQEQSLTTSPA</sequence>
<dbReference type="CDD" id="cd05466">
    <property type="entry name" value="PBP2_LTTR_substrate"/>
    <property type="match status" value="1"/>
</dbReference>
<keyword evidence="3" id="KW-0238">DNA-binding</keyword>
<proteinExistence type="inferred from homology"/>
<dbReference type="PANTHER" id="PTHR30419:SF8">
    <property type="entry name" value="NITROGEN ASSIMILATION TRANSCRIPTIONAL ACTIVATOR-RELATED"/>
    <property type="match status" value="1"/>
</dbReference>
<name>A0A8J6MCG2_9FIRM</name>
<dbReference type="GO" id="GO:0003700">
    <property type="term" value="F:DNA-binding transcription factor activity"/>
    <property type="evidence" value="ECO:0007669"/>
    <property type="project" value="InterPro"/>
</dbReference>
<comment type="similarity">
    <text evidence="1">Belongs to the LysR transcriptional regulatory family.</text>
</comment>
<dbReference type="SUPFAM" id="SSF46785">
    <property type="entry name" value="Winged helix' DNA-binding domain"/>
    <property type="match status" value="1"/>
</dbReference>
<dbReference type="InterPro" id="IPR036390">
    <property type="entry name" value="WH_DNA-bd_sf"/>
</dbReference>
<keyword evidence="7" id="KW-1185">Reference proteome</keyword>
<dbReference type="InterPro" id="IPR000847">
    <property type="entry name" value="LysR_HTH_N"/>
</dbReference>
<dbReference type="PROSITE" id="PS50931">
    <property type="entry name" value="HTH_LYSR"/>
    <property type="match status" value="1"/>
</dbReference>
<dbReference type="GO" id="GO:0003677">
    <property type="term" value="F:DNA binding"/>
    <property type="evidence" value="ECO:0007669"/>
    <property type="project" value="UniProtKB-KW"/>
</dbReference>
<dbReference type="AlphaFoldDB" id="A0A8J6MCG2"/>
<feature type="domain" description="HTH lysR-type" evidence="5">
    <location>
        <begin position="1"/>
        <end position="58"/>
    </location>
</feature>
<dbReference type="RefSeq" id="WP_186852123.1">
    <property type="nucleotide sequence ID" value="NZ_JACOPO010000001.1"/>
</dbReference>
<dbReference type="Pfam" id="PF03466">
    <property type="entry name" value="LysR_substrate"/>
    <property type="match status" value="1"/>
</dbReference>
<dbReference type="Proteomes" id="UP000628736">
    <property type="component" value="Unassembled WGS sequence"/>
</dbReference>
<protein>
    <submittedName>
        <fullName evidence="6">LysR family transcriptional regulator</fullName>
    </submittedName>
</protein>
<dbReference type="FunFam" id="1.10.10.10:FF:000001">
    <property type="entry name" value="LysR family transcriptional regulator"/>
    <property type="match status" value="1"/>
</dbReference>
<evidence type="ECO:0000256" key="1">
    <source>
        <dbReference type="ARBA" id="ARBA00009437"/>
    </source>
</evidence>
<keyword evidence="4" id="KW-0804">Transcription</keyword>
<dbReference type="Pfam" id="PF00126">
    <property type="entry name" value="HTH_1"/>
    <property type="match status" value="1"/>
</dbReference>
<dbReference type="SUPFAM" id="SSF53850">
    <property type="entry name" value="Periplasmic binding protein-like II"/>
    <property type="match status" value="1"/>
</dbReference>
<dbReference type="PRINTS" id="PR00039">
    <property type="entry name" value="HTHLYSR"/>
</dbReference>
<dbReference type="Gene3D" id="1.10.10.10">
    <property type="entry name" value="Winged helix-like DNA-binding domain superfamily/Winged helix DNA-binding domain"/>
    <property type="match status" value="1"/>
</dbReference>
<evidence type="ECO:0000259" key="5">
    <source>
        <dbReference type="PROSITE" id="PS50931"/>
    </source>
</evidence>
<dbReference type="EMBL" id="JACOPO010000001">
    <property type="protein sequence ID" value="MBC5721791.1"/>
    <property type="molecule type" value="Genomic_DNA"/>
</dbReference>
<evidence type="ECO:0000256" key="3">
    <source>
        <dbReference type="ARBA" id="ARBA00023125"/>
    </source>
</evidence>
<keyword evidence="2" id="KW-0805">Transcription regulation</keyword>
<dbReference type="Gene3D" id="3.40.190.290">
    <property type="match status" value="1"/>
</dbReference>
<gene>
    <name evidence="6" type="ORF">H8S11_03020</name>
</gene>
<accession>A0A8J6MCG2</accession>
<comment type="caution">
    <text evidence="6">The sequence shown here is derived from an EMBL/GenBank/DDBJ whole genome shotgun (WGS) entry which is preliminary data.</text>
</comment>
<evidence type="ECO:0000313" key="6">
    <source>
        <dbReference type="EMBL" id="MBC5721791.1"/>
    </source>
</evidence>
<evidence type="ECO:0000256" key="2">
    <source>
        <dbReference type="ARBA" id="ARBA00023015"/>
    </source>
</evidence>
<dbReference type="InterPro" id="IPR005119">
    <property type="entry name" value="LysR_subst-bd"/>
</dbReference>
<dbReference type="InterPro" id="IPR036388">
    <property type="entry name" value="WH-like_DNA-bd_sf"/>
</dbReference>
<evidence type="ECO:0000256" key="4">
    <source>
        <dbReference type="ARBA" id="ARBA00023163"/>
    </source>
</evidence>
<organism evidence="6 7">
    <name type="scientific">Flintibacter hominis</name>
    <dbReference type="NCBI Taxonomy" id="2763048"/>
    <lineage>
        <taxon>Bacteria</taxon>
        <taxon>Bacillati</taxon>
        <taxon>Bacillota</taxon>
        <taxon>Clostridia</taxon>
        <taxon>Eubacteriales</taxon>
        <taxon>Flintibacter</taxon>
    </lineage>
</organism>
<dbReference type="PANTHER" id="PTHR30419">
    <property type="entry name" value="HTH-TYPE TRANSCRIPTIONAL REGULATOR YBHD"/>
    <property type="match status" value="1"/>
</dbReference>
<reference evidence="6" key="1">
    <citation type="submission" date="2020-08" db="EMBL/GenBank/DDBJ databases">
        <title>Genome public.</title>
        <authorList>
            <person name="Liu C."/>
            <person name="Sun Q."/>
        </authorList>
    </citation>
    <scope>NUCLEOTIDE SEQUENCE</scope>
    <source>
        <strain evidence="6">NSJ-23</strain>
    </source>
</reference>